<comment type="caution">
    <text evidence="2">The sequence shown here is derived from an EMBL/GenBank/DDBJ whole genome shotgun (WGS) entry which is preliminary data.</text>
</comment>
<organism evidence="2 3">
    <name type="scientific">Microbispora hainanensis</name>
    <dbReference type="NCBI Taxonomy" id="568844"/>
    <lineage>
        <taxon>Bacteria</taxon>
        <taxon>Bacillati</taxon>
        <taxon>Actinomycetota</taxon>
        <taxon>Actinomycetes</taxon>
        <taxon>Streptosporangiales</taxon>
        <taxon>Streptosporangiaceae</taxon>
        <taxon>Microbispora</taxon>
    </lineage>
</organism>
<dbReference type="InterPro" id="IPR007278">
    <property type="entry name" value="DUF397"/>
</dbReference>
<name>A0A544Y7H6_9ACTN</name>
<proteinExistence type="predicted"/>
<evidence type="ECO:0000313" key="3">
    <source>
        <dbReference type="Proteomes" id="UP000316541"/>
    </source>
</evidence>
<sequence>MKSQGQGSDEPLWRTASRCNNGNCVAVATLSADVIGMRDTKDAEGHILEIRREQWEQFLQEVKAGLFDTHLLPHLPQKHHPDQMD</sequence>
<dbReference type="RefSeq" id="WP_142624711.1">
    <property type="nucleotide sequence ID" value="NZ_VIRM01000068.1"/>
</dbReference>
<accession>A0A544Y7H6</accession>
<dbReference type="Pfam" id="PF04149">
    <property type="entry name" value="DUF397"/>
    <property type="match status" value="1"/>
</dbReference>
<dbReference type="AlphaFoldDB" id="A0A544Y7H6"/>
<evidence type="ECO:0000259" key="1">
    <source>
        <dbReference type="Pfam" id="PF04149"/>
    </source>
</evidence>
<reference evidence="2 3" key="1">
    <citation type="submission" date="2019-07" db="EMBL/GenBank/DDBJ databases">
        <title>Microbispora hainanensis DSM 45428.</title>
        <authorList>
            <person name="Thawai C."/>
        </authorList>
    </citation>
    <scope>NUCLEOTIDE SEQUENCE [LARGE SCALE GENOMIC DNA]</scope>
    <source>
        <strain evidence="2 3">DSM 45428</strain>
    </source>
</reference>
<gene>
    <name evidence="2" type="ORF">FLX08_35880</name>
</gene>
<dbReference type="EMBL" id="VIRM01000068">
    <property type="protein sequence ID" value="TQS12711.1"/>
    <property type="molecule type" value="Genomic_DNA"/>
</dbReference>
<dbReference type="Proteomes" id="UP000316541">
    <property type="component" value="Unassembled WGS sequence"/>
</dbReference>
<feature type="domain" description="DUF397" evidence="1">
    <location>
        <begin position="13"/>
        <end position="63"/>
    </location>
</feature>
<evidence type="ECO:0000313" key="2">
    <source>
        <dbReference type="EMBL" id="TQS12711.1"/>
    </source>
</evidence>
<protein>
    <submittedName>
        <fullName evidence="2">DUF397 domain-containing protein</fullName>
    </submittedName>
</protein>